<organism evidence="9 10">
    <name type="scientific">Paenibacillus radicis</name>
    <name type="common">ex Xue et al. 2023</name>
    <dbReference type="NCBI Taxonomy" id="2972489"/>
    <lineage>
        <taxon>Bacteria</taxon>
        <taxon>Bacillati</taxon>
        <taxon>Bacillota</taxon>
        <taxon>Bacilli</taxon>
        <taxon>Bacillales</taxon>
        <taxon>Paenibacillaceae</taxon>
        <taxon>Paenibacillus</taxon>
    </lineage>
</organism>
<name>A0ABT1YIL1_9BACL</name>
<dbReference type="PANTHER" id="PTHR48090">
    <property type="entry name" value="UNDECAPRENYL-PHOSPHATE 4-DEOXY-4-FORMAMIDO-L-ARABINOSE TRANSFERASE-RELATED"/>
    <property type="match status" value="1"/>
</dbReference>
<dbReference type="Pfam" id="PF00535">
    <property type="entry name" value="Glycos_transf_2"/>
    <property type="match status" value="1"/>
</dbReference>
<protein>
    <submittedName>
        <fullName evidence="9">Glycosyltransferase family 2 protein</fullName>
    </submittedName>
</protein>
<dbReference type="Proteomes" id="UP001300012">
    <property type="component" value="Unassembled WGS sequence"/>
</dbReference>
<dbReference type="CDD" id="cd04187">
    <property type="entry name" value="DPM1_like_bac"/>
    <property type="match status" value="1"/>
</dbReference>
<evidence type="ECO:0000313" key="9">
    <source>
        <dbReference type="EMBL" id="MCR8633024.1"/>
    </source>
</evidence>
<dbReference type="InterPro" id="IPR001173">
    <property type="entry name" value="Glyco_trans_2-like"/>
</dbReference>
<reference evidence="9 10" key="1">
    <citation type="submission" date="2022-08" db="EMBL/GenBank/DDBJ databases">
        <title>Paenibacillus endoradicis sp. nov., Paenibacillus radicibacter sp. nov and Paenibacillus pararadicis sp. nov., three cold-adapted plant growth-promoting bacteria isolated from root of Larix gmelinii in Great Khingan.</title>
        <authorList>
            <person name="Xue H."/>
        </authorList>
    </citation>
    <scope>NUCLEOTIDE SEQUENCE [LARGE SCALE GENOMIC DNA]</scope>
    <source>
        <strain evidence="9 10">N5-1-1-5</strain>
    </source>
</reference>
<comment type="caution">
    <text evidence="9">The sequence shown here is derived from an EMBL/GenBank/DDBJ whole genome shotgun (WGS) entry which is preliminary data.</text>
</comment>
<feature type="domain" description="Glycosyltransferase 2-like" evidence="8">
    <location>
        <begin position="8"/>
        <end position="168"/>
    </location>
</feature>
<dbReference type="EMBL" id="JANQBD010000012">
    <property type="protein sequence ID" value="MCR8633024.1"/>
    <property type="molecule type" value="Genomic_DNA"/>
</dbReference>
<evidence type="ECO:0000256" key="7">
    <source>
        <dbReference type="SAM" id="Phobius"/>
    </source>
</evidence>
<dbReference type="RefSeq" id="WP_258214600.1">
    <property type="nucleotide sequence ID" value="NZ_JANQBD010000012.1"/>
</dbReference>
<keyword evidence="3" id="KW-0808">Transferase</keyword>
<keyword evidence="2" id="KW-0328">Glycosyltransferase</keyword>
<evidence type="ECO:0000256" key="3">
    <source>
        <dbReference type="ARBA" id="ARBA00022679"/>
    </source>
</evidence>
<keyword evidence="4 7" id="KW-0812">Transmembrane</keyword>
<dbReference type="InterPro" id="IPR029044">
    <property type="entry name" value="Nucleotide-diphossugar_trans"/>
</dbReference>
<dbReference type="PANTHER" id="PTHR48090:SF1">
    <property type="entry name" value="PROPHAGE BACTOPRENOL GLUCOSYL TRANSFERASE HOMOLOG"/>
    <property type="match status" value="1"/>
</dbReference>
<dbReference type="InterPro" id="IPR050256">
    <property type="entry name" value="Glycosyltransferase_2"/>
</dbReference>
<evidence type="ECO:0000256" key="2">
    <source>
        <dbReference type="ARBA" id="ARBA00022676"/>
    </source>
</evidence>
<keyword evidence="6 7" id="KW-0472">Membrane</keyword>
<feature type="transmembrane region" description="Helical" evidence="7">
    <location>
        <begin position="265"/>
        <end position="290"/>
    </location>
</feature>
<keyword evidence="5 7" id="KW-1133">Transmembrane helix</keyword>
<comment type="subcellular location">
    <subcellularLocation>
        <location evidence="1">Membrane</location>
        <topology evidence="1">Multi-pass membrane protein</topology>
    </subcellularLocation>
</comment>
<gene>
    <name evidence="9" type="ORF">NV381_17620</name>
</gene>
<feature type="transmembrane region" description="Helical" evidence="7">
    <location>
        <begin position="232"/>
        <end position="253"/>
    </location>
</feature>
<keyword evidence="10" id="KW-1185">Reference proteome</keyword>
<dbReference type="SUPFAM" id="SSF53448">
    <property type="entry name" value="Nucleotide-diphospho-sugar transferases"/>
    <property type="match status" value="1"/>
</dbReference>
<sequence>MANDIKYSVIVPMFNEQEVIAETYRRLKIVLGTLNEEYELLFVNDGSRDRTTEIVRALCLVDPNVRMLSFARNFGHQVAISAGMDHAQGQAIIVIDADLQDPPEVILEMISKWKEGYEVIYGKRLTRRGESIFKKWTAHVFYRFLKTMTSFEIPVDTGDFRLIDRKVCDVMKTLTEKNRYVRGLISWVGFRQTAVEYDREERWAGETKYPLRKMIQFAMDAIGSFSYKPLRLATYLGFSLSGISFLYFLIVVYQKLLTNSTITGWSSIVAINLFFNGIMLVILGIIGEYIGRIYDESKGRPLYIIQEKTGYQKQQSAPAEEERYEILV</sequence>
<evidence type="ECO:0000256" key="1">
    <source>
        <dbReference type="ARBA" id="ARBA00004141"/>
    </source>
</evidence>
<accession>A0ABT1YIL1</accession>
<evidence type="ECO:0000259" key="8">
    <source>
        <dbReference type="Pfam" id="PF00535"/>
    </source>
</evidence>
<evidence type="ECO:0000256" key="4">
    <source>
        <dbReference type="ARBA" id="ARBA00022692"/>
    </source>
</evidence>
<dbReference type="Gene3D" id="3.90.550.10">
    <property type="entry name" value="Spore Coat Polysaccharide Biosynthesis Protein SpsA, Chain A"/>
    <property type="match status" value="1"/>
</dbReference>
<proteinExistence type="predicted"/>
<evidence type="ECO:0000313" key="10">
    <source>
        <dbReference type="Proteomes" id="UP001300012"/>
    </source>
</evidence>
<evidence type="ECO:0000256" key="6">
    <source>
        <dbReference type="ARBA" id="ARBA00023136"/>
    </source>
</evidence>
<evidence type="ECO:0000256" key="5">
    <source>
        <dbReference type="ARBA" id="ARBA00022989"/>
    </source>
</evidence>